<feature type="transmembrane region" description="Helical" evidence="2">
    <location>
        <begin position="533"/>
        <end position="558"/>
    </location>
</feature>
<feature type="transmembrane region" description="Helical" evidence="2">
    <location>
        <begin position="85"/>
        <end position="107"/>
    </location>
</feature>
<evidence type="ECO:0000256" key="1">
    <source>
        <dbReference type="SAM" id="MobiDB-lite"/>
    </source>
</evidence>
<accession>A0A292QA21</accession>
<keyword evidence="2" id="KW-0812">Transmembrane</keyword>
<feature type="transmembrane region" description="Helical" evidence="2">
    <location>
        <begin position="492"/>
        <end position="513"/>
    </location>
</feature>
<sequence length="639" mass="70803">MPGRKPPSNRLDSSQASPDRYISGSSSAKSSKEPVKPFRSHEQLRRNLGVLSRGFLVTSFALALLMICLRVFSRGQQLSKWEQRLFNTLSILLTAIASLGLGSLLGHLGSMLRWPLLARTMYQMRDVDLILGMSPPTCSLRLIWRHIREWRISRTTLIVTAYLVTNLVGRLSVAAFGLAYNMTDDAGVVDPILKSDWGSALWANGSFEDKTKAPDLQEYESFLALARSGFIEYAGSTDWSHGEEAVFRIGDDISPYLESDLQVSNATLRVGTNTVEYSYRLKDFDGDYTTPSNRTVHSSANCNLIEVGESQYWRWDNGNRTGPFRLLSRLNDYSASASEAKLGFGELGWGEGNVEVVSEILRVSNESQIIRHSSANWMSFLDLSNGSRVSPEIYTVCDGVAWECWPTLTETIGDNEYHQVEPTDRFFHPTGLYRLLTVGNGSNAPEDDGHRVYLSDLKSSQSSATDRDGAFYLCDANFFKNQNETIWNGYRLWMAGLVARLPILAIIAANIGLPYLPPGSGTQFVHTTLDVNWLRVTLIAVSITGCQILAILAVLGYCRGVYTRDDSHLATAELLKTIITKFDNGKLMTGDELAASLDDVLKERVSYGTKSGQGGGPPEVDLASGLDANFPRFPQNQKF</sequence>
<reference evidence="3" key="1">
    <citation type="submission" date="2015-10" db="EMBL/GenBank/DDBJ databases">
        <authorList>
            <person name="Regsiter A."/>
            <person name="william w."/>
        </authorList>
    </citation>
    <scope>NUCLEOTIDE SEQUENCE</scope>
    <source>
        <strain evidence="3">Montdore</strain>
    </source>
</reference>
<evidence type="ECO:0000256" key="2">
    <source>
        <dbReference type="SAM" id="Phobius"/>
    </source>
</evidence>
<keyword evidence="2" id="KW-1133">Transmembrane helix</keyword>
<evidence type="ECO:0000313" key="4">
    <source>
        <dbReference type="Proteomes" id="UP001412239"/>
    </source>
</evidence>
<protein>
    <submittedName>
        <fullName evidence="3">Uncharacterized protein</fullName>
    </submittedName>
</protein>
<feature type="transmembrane region" description="Helical" evidence="2">
    <location>
        <begin position="54"/>
        <end position="73"/>
    </location>
</feature>
<dbReference type="EMBL" id="LN890945">
    <property type="protein sequence ID" value="CUS15583.1"/>
    <property type="molecule type" value="Genomic_DNA"/>
</dbReference>
<proteinExistence type="predicted"/>
<evidence type="ECO:0000313" key="3">
    <source>
        <dbReference type="EMBL" id="CUS15583.1"/>
    </source>
</evidence>
<keyword evidence="2" id="KW-0472">Membrane</keyword>
<dbReference type="AlphaFoldDB" id="A0A292QA21"/>
<organism evidence="3 4">
    <name type="scientific">Tuber aestivum</name>
    <name type="common">summer truffle</name>
    <dbReference type="NCBI Taxonomy" id="59557"/>
    <lineage>
        <taxon>Eukaryota</taxon>
        <taxon>Fungi</taxon>
        <taxon>Dikarya</taxon>
        <taxon>Ascomycota</taxon>
        <taxon>Pezizomycotina</taxon>
        <taxon>Pezizomycetes</taxon>
        <taxon>Pezizales</taxon>
        <taxon>Tuberaceae</taxon>
        <taxon>Tuber</taxon>
    </lineage>
</organism>
<name>A0A292QA21_9PEZI</name>
<gene>
    <name evidence="3" type="ORF">GSTUAT00000286001</name>
</gene>
<keyword evidence="4" id="KW-1185">Reference proteome</keyword>
<feature type="region of interest" description="Disordered" evidence="1">
    <location>
        <begin position="1"/>
        <end position="38"/>
    </location>
</feature>
<feature type="non-terminal residue" evidence="3">
    <location>
        <position position="1"/>
    </location>
</feature>
<dbReference type="Proteomes" id="UP001412239">
    <property type="component" value="Unassembled WGS sequence"/>
</dbReference>